<name>A0A9E2KGD2_9BACE</name>
<dbReference type="AlphaFoldDB" id="A0A9E2KGD2"/>
<keyword evidence="1" id="KW-0175">Coiled coil</keyword>
<evidence type="ECO:0000256" key="1">
    <source>
        <dbReference type="SAM" id="Coils"/>
    </source>
</evidence>
<evidence type="ECO:0000313" key="2">
    <source>
        <dbReference type="EMBL" id="MBU3813845.1"/>
    </source>
</evidence>
<protein>
    <submittedName>
        <fullName evidence="2">Uncharacterized protein</fullName>
    </submittedName>
</protein>
<sequence length="97" mass="11388">MTDDGKQLLSTFETRLRHLLYLHEVQKQENAELKRQLEETEEARKQVQADYEELAQRYKDLKTATAISLNGNDVRETKARLSRLVREVDKCIALLNE</sequence>
<evidence type="ECO:0000313" key="3">
    <source>
        <dbReference type="Proteomes" id="UP000824236"/>
    </source>
</evidence>
<organism evidence="2 3">
    <name type="scientific">Candidatus Bacteroides intestinipullorum</name>
    <dbReference type="NCBI Taxonomy" id="2838471"/>
    <lineage>
        <taxon>Bacteria</taxon>
        <taxon>Pseudomonadati</taxon>
        <taxon>Bacteroidota</taxon>
        <taxon>Bacteroidia</taxon>
        <taxon>Bacteroidales</taxon>
        <taxon>Bacteroidaceae</taxon>
        <taxon>Bacteroides</taxon>
    </lineage>
</organism>
<dbReference type="Proteomes" id="UP000824236">
    <property type="component" value="Unassembled WGS sequence"/>
</dbReference>
<reference evidence="2" key="2">
    <citation type="submission" date="2021-04" db="EMBL/GenBank/DDBJ databases">
        <authorList>
            <person name="Gilroy R."/>
        </authorList>
    </citation>
    <scope>NUCLEOTIDE SEQUENCE</scope>
    <source>
        <strain evidence="2">B3-3758</strain>
    </source>
</reference>
<reference evidence="2" key="1">
    <citation type="journal article" date="2021" name="PeerJ">
        <title>Extensive microbial diversity within the chicken gut microbiome revealed by metagenomics and culture.</title>
        <authorList>
            <person name="Gilroy R."/>
            <person name="Ravi A."/>
            <person name="Getino M."/>
            <person name="Pursley I."/>
            <person name="Horton D.L."/>
            <person name="Alikhan N.F."/>
            <person name="Baker D."/>
            <person name="Gharbi K."/>
            <person name="Hall N."/>
            <person name="Watson M."/>
            <person name="Adriaenssens E.M."/>
            <person name="Foster-Nyarko E."/>
            <person name="Jarju S."/>
            <person name="Secka A."/>
            <person name="Antonio M."/>
            <person name="Oren A."/>
            <person name="Chaudhuri R.R."/>
            <person name="La Ragione R."/>
            <person name="Hildebrand F."/>
            <person name="Pallen M.J."/>
        </authorList>
    </citation>
    <scope>NUCLEOTIDE SEQUENCE</scope>
    <source>
        <strain evidence="2">B3-3758</strain>
    </source>
</reference>
<feature type="coiled-coil region" evidence="1">
    <location>
        <begin position="23"/>
        <end position="64"/>
    </location>
</feature>
<gene>
    <name evidence="2" type="ORF">H9791_04965</name>
</gene>
<accession>A0A9E2KGD2</accession>
<comment type="caution">
    <text evidence="2">The sequence shown here is derived from an EMBL/GenBank/DDBJ whole genome shotgun (WGS) entry which is preliminary data.</text>
</comment>
<proteinExistence type="predicted"/>
<dbReference type="EMBL" id="JAHLFO010000063">
    <property type="protein sequence ID" value="MBU3813845.1"/>
    <property type="molecule type" value="Genomic_DNA"/>
</dbReference>